<keyword evidence="4" id="KW-0067">ATP-binding</keyword>
<dbReference type="AlphaFoldDB" id="A0A1J4JP94"/>
<comment type="catalytic activity">
    <reaction evidence="9">
        <text>L-tyrosyl-[protein] + ATP = O-phospho-L-tyrosyl-[protein] + ADP + H(+)</text>
        <dbReference type="Rhea" id="RHEA:10596"/>
        <dbReference type="Rhea" id="RHEA-COMP:10136"/>
        <dbReference type="Rhea" id="RHEA-COMP:20101"/>
        <dbReference type="ChEBI" id="CHEBI:15378"/>
        <dbReference type="ChEBI" id="CHEBI:30616"/>
        <dbReference type="ChEBI" id="CHEBI:46858"/>
        <dbReference type="ChEBI" id="CHEBI:61978"/>
        <dbReference type="ChEBI" id="CHEBI:456216"/>
        <dbReference type="EC" id="2.7.12.2"/>
    </reaction>
</comment>
<evidence type="ECO:0000256" key="8">
    <source>
        <dbReference type="ARBA" id="ARBA00049299"/>
    </source>
</evidence>
<dbReference type="PROSITE" id="PS50011">
    <property type="entry name" value="PROTEIN_KINASE_DOM"/>
    <property type="match status" value="1"/>
</dbReference>
<evidence type="ECO:0000256" key="3">
    <source>
        <dbReference type="ARBA" id="ARBA00022777"/>
    </source>
</evidence>
<evidence type="ECO:0000256" key="2">
    <source>
        <dbReference type="ARBA" id="ARBA00022741"/>
    </source>
</evidence>
<dbReference type="GO" id="GO:0005524">
    <property type="term" value="F:ATP binding"/>
    <property type="evidence" value="ECO:0007669"/>
    <property type="project" value="UniProtKB-KW"/>
</dbReference>
<dbReference type="Proteomes" id="UP000179807">
    <property type="component" value="Unassembled WGS sequence"/>
</dbReference>
<comment type="caution">
    <text evidence="11">The sequence shown here is derived from an EMBL/GenBank/DDBJ whole genome shotgun (WGS) entry which is preliminary data.</text>
</comment>
<protein>
    <recommendedName>
        <fullName evidence="6">mitogen-activated protein kinase kinase</fullName>
        <ecNumber evidence="6">2.7.12.2</ecNumber>
    </recommendedName>
</protein>
<dbReference type="Pfam" id="PF00069">
    <property type="entry name" value="Pkinase"/>
    <property type="match status" value="1"/>
</dbReference>
<keyword evidence="3" id="KW-0418">Kinase</keyword>
<dbReference type="PANTHER" id="PTHR48013:SF9">
    <property type="entry name" value="DUAL SPECIFICITY MITOGEN-ACTIVATED PROTEIN KINASE KINASE 5"/>
    <property type="match status" value="1"/>
</dbReference>
<comment type="similarity">
    <text evidence="5">Belongs to the protein kinase superfamily. STE Ser/Thr protein kinase family. MAP kinase kinase subfamily.</text>
</comment>
<dbReference type="CDD" id="cd00180">
    <property type="entry name" value="PKc"/>
    <property type="match status" value="1"/>
</dbReference>
<dbReference type="GO" id="GO:0004708">
    <property type="term" value="F:MAP kinase kinase activity"/>
    <property type="evidence" value="ECO:0007669"/>
    <property type="project" value="UniProtKB-EC"/>
</dbReference>
<evidence type="ECO:0000313" key="11">
    <source>
        <dbReference type="EMBL" id="OHS99341.1"/>
    </source>
</evidence>
<dbReference type="InterPro" id="IPR008271">
    <property type="entry name" value="Ser/Thr_kinase_AS"/>
</dbReference>
<reference evidence="11" key="1">
    <citation type="submission" date="2016-10" db="EMBL/GenBank/DDBJ databases">
        <authorList>
            <person name="Benchimol M."/>
            <person name="Almeida L.G."/>
            <person name="Vasconcelos A.T."/>
            <person name="Perreira-Neves A."/>
            <person name="Rosa I.A."/>
            <person name="Tasca T."/>
            <person name="Bogo M.R."/>
            <person name="de Souza W."/>
        </authorList>
    </citation>
    <scope>NUCLEOTIDE SEQUENCE [LARGE SCALE GENOMIC DNA]</scope>
    <source>
        <strain evidence="11">K</strain>
    </source>
</reference>
<name>A0A1J4JP94_9EUKA</name>
<dbReference type="InterPro" id="IPR001245">
    <property type="entry name" value="Ser-Thr/Tyr_kinase_cat_dom"/>
</dbReference>
<dbReference type="EC" id="2.7.12.2" evidence="6"/>
<dbReference type="GeneID" id="94844268"/>
<proteinExistence type="inferred from homology"/>
<evidence type="ECO:0000256" key="9">
    <source>
        <dbReference type="ARBA" id="ARBA00051693"/>
    </source>
</evidence>
<keyword evidence="1" id="KW-0808">Transferase</keyword>
<dbReference type="EMBL" id="MLAK01001010">
    <property type="protein sequence ID" value="OHS99341.1"/>
    <property type="molecule type" value="Genomic_DNA"/>
</dbReference>
<dbReference type="Gene3D" id="1.10.510.10">
    <property type="entry name" value="Transferase(Phosphotransferase) domain 1"/>
    <property type="match status" value="1"/>
</dbReference>
<evidence type="ECO:0000256" key="6">
    <source>
        <dbReference type="ARBA" id="ARBA00038999"/>
    </source>
</evidence>
<dbReference type="OrthoDB" id="3061808at2759"/>
<dbReference type="SUPFAM" id="SSF56112">
    <property type="entry name" value="Protein kinase-like (PK-like)"/>
    <property type="match status" value="1"/>
</dbReference>
<gene>
    <name evidence="11" type="ORF">TRFO_34250</name>
</gene>
<keyword evidence="2" id="KW-0547">Nucleotide-binding</keyword>
<comment type="catalytic activity">
    <reaction evidence="8">
        <text>L-threonyl-[protein] + ATP = O-phospho-L-threonyl-[protein] + ADP + H(+)</text>
        <dbReference type="Rhea" id="RHEA:46608"/>
        <dbReference type="Rhea" id="RHEA-COMP:11060"/>
        <dbReference type="Rhea" id="RHEA-COMP:11605"/>
        <dbReference type="ChEBI" id="CHEBI:15378"/>
        <dbReference type="ChEBI" id="CHEBI:30013"/>
        <dbReference type="ChEBI" id="CHEBI:30616"/>
        <dbReference type="ChEBI" id="CHEBI:61977"/>
        <dbReference type="ChEBI" id="CHEBI:456216"/>
        <dbReference type="EC" id="2.7.12.2"/>
    </reaction>
</comment>
<dbReference type="RefSeq" id="XP_068352478.1">
    <property type="nucleotide sequence ID" value="XM_068509564.1"/>
</dbReference>
<dbReference type="InterPro" id="IPR000719">
    <property type="entry name" value="Prot_kinase_dom"/>
</dbReference>
<evidence type="ECO:0000256" key="1">
    <source>
        <dbReference type="ARBA" id="ARBA00022679"/>
    </source>
</evidence>
<evidence type="ECO:0000259" key="10">
    <source>
        <dbReference type="PROSITE" id="PS50011"/>
    </source>
</evidence>
<dbReference type="InterPro" id="IPR011009">
    <property type="entry name" value="Kinase-like_dom_sf"/>
</dbReference>
<dbReference type="PRINTS" id="PR00109">
    <property type="entry name" value="TYRKINASE"/>
</dbReference>
<accession>A0A1J4JP94</accession>
<organism evidence="11 12">
    <name type="scientific">Tritrichomonas foetus</name>
    <dbReference type="NCBI Taxonomy" id="1144522"/>
    <lineage>
        <taxon>Eukaryota</taxon>
        <taxon>Metamonada</taxon>
        <taxon>Parabasalia</taxon>
        <taxon>Tritrichomonadida</taxon>
        <taxon>Tritrichomonadidae</taxon>
        <taxon>Tritrichomonas</taxon>
    </lineage>
</organism>
<dbReference type="VEuPathDB" id="TrichDB:TRFO_34250"/>
<evidence type="ECO:0000256" key="4">
    <source>
        <dbReference type="ARBA" id="ARBA00022840"/>
    </source>
</evidence>
<evidence type="ECO:0000256" key="5">
    <source>
        <dbReference type="ARBA" id="ARBA00038035"/>
    </source>
</evidence>
<evidence type="ECO:0000313" key="12">
    <source>
        <dbReference type="Proteomes" id="UP000179807"/>
    </source>
</evidence>
<comment type="catalytic activity">
    <reaction evidence="7">
        <text>L-seryl-[protein] + ATP = O-phospho-L-seryl-[protein] + ADP + H(+)</text>
        <dbReference type="Rhea" id="RHEA:17989"/>
        <dbReference type="Rhea" id="RHEA-COMP:9863"/>
        <dbReference type="Rhea" id="RHEA-COMP:11604"/>
        <dbReference type="ChEBI" id="CHEBI:15378"/>
        <dbReference type="ChEBI" id="CHEBI:29999"/>
        <dbReference type="ChEBI" id="CHEBI:30616"/>
        <dbReference type="ChEBI" id="CHEBI:83421"/>
        <dbReference type="ChEBI" id="CHEBI:456216"/>
        <dbReference type="EC" id="2.7.12.2"/>
    </reaction>
</comment>
<sequence>MNFLKLTSVHKSSKYPEFYPDICYTGNNESFKELYQQNSNVKLLSVDIFDYDFRAAQDPQFISICSESFLFLTNDSNFDLDFLKDNFTIIPCNRKTEKLLNIEHPRIRNIENDIENNLNLFIRNFEAFQLCANSIYTFYIQRHYYSDDYFSHPQDFYSFFEERIEATIFHPNYERNISNSERNTSDDFSSLYSDLIGYYNKPEIEYELIKFDRKDFIFLKKLNEGGFASVNLCFHRPSGLIFAVKNFFGSNKSSVKQYKRELKFFTSHRHPFIVRCFGFIDGEESLVLEFLSNGDLNHYMESNSDDNYTLRLSPTQKTIILIRTLYAIDFLHSRGFIHRDIKGENIVIDRNGNSLLIDMNIVISYLDKIYYSNYDTKYSSPEMKNTIEYSFQKDIYSFGLLIFELGTFNLSSIQENETKSLLESDFGDIYKIYDFCTQEISNKNFFFRINSTAVLWNIKSDQSYFKGSDYEFVNKCFKEYDELITKNEHLSIEWYQRPDIYLLLA</sequence>
<keyword evidence="12" id="KW-1185">Reference proteome</keyword>
<evidence type="ECO:0000256" key="7">
    <source>
        <dbReference type="ARBA" id="ARBA00049014"/>
    </source>
</evidence>
<dbReference type="SMART" id="SM00220">
    <property type="entry name" value="S_TKc"/>
    <property type="match status" value="1"/>
</dbReference>
<feature type="domain" description="Protein kinase" evidence="10">
    <location>
        <begin position="216"/>
        <end position="495"/>
    </location>
</feature>
<dbReference type="PANTHER" id="PTHR48013">
    <property type="entry name" value="DUAL SPECIFICITY MITOGEN-ACTIVATED PROTEIN KINASE KINASE 5-RELATED"/>
    <property type="match status" value="1"/>
</dbReference>
<dbReference type="PROSITE" id="PS00108">
    <property type="entry name" value="PROTEIN_KINASE_ST"/>
    <property type="match status" value="1"/>
</dbReference>